<dbReference type="Pfam" id="PF00568">
    <property type="entry name" value="WH1"/>
    <property type="match status" value="1"/>
</dbReference>
<feature type="region of interest" description="Disordered" evidence="5">
    <location>
        <begin position="218"/>
        <end position="309"/>
    </location>
</feature>
<dbReference type="InterPro" id="IPR011993">
    <property type="entry name" value="PH-like_dom_sf"/>
</dbReference>
<dbReference type="PROSITE" id="PS50229">
    <property type="entry name" value="WH1"/>
    <property type="match status" value="1"/>
</dbReference>
<dbReference type="Proteomes" id="UP001150062">
    <property type="component" value="Unassembled WGS sequence"/>
</dbReference>
<evidence type="ECO:0000256" key="5">
    <source>
        <dbReference type="SAM" id="MobiDB-lite"/>
    </source>
</evidence>
<gene>
    <name evidence="8" type="ORF">M0813_24983</name>
</gene>
<keyword evidence="9" id="KW-1185">Reference proteome</keyword>
<dbReference type="Gene3D" id="2.30.29.30">
    <property type="entry name" value="Pleckstrin-homology domain (PH domain)/Phosphotyrosine-binding domain (PTB)"/>
    <property type="match status" value="1"/>
</dbReference>
<proteinExistence type="predicted"/>
<keyword evidence="2" id="KW-0963">Cytoplasm</keyword>
<dbReference type="PANTHER" id="PTHR47846">
    <property type="entry name" value="OS06G0681300 PROTEIN-RELATED"/>
    <property type="match status" value="1"/>
</dbReference>
<evidence type="ECO:0000313" key="9">
    <source>
        <dbReference type="Proteomes" id="UP001150062"/>
    </source>
</evidence>
<keyword evidence="4" id="KW-0206">Cytoskeleton</keyword>
<evidence type="ECO:0000256" key="1">
    <source>
        <dbReference type="ARBA" id="ARBA00004245"/>
    </source>
</evidence>
<evidence type="ECO:0000259" key="6">
    <source>
        <dbReference type="PROSITE" id="PS50108"/>
    </source>
</evidence>
<feature type="domain" description="CRIB" evidence="6">
    <location>
        <begin position="156"/>
        <end position="169"/>
    </location>
</feature>
<evidence type="ECO:0000313" key="8">
    <source>
        <dbReference type="EMBL" id="KAJ6239759.1"/>
    </source>
</evidence>
<accession>A0ABQ8Y7N6</accession>
<organism evidence="8 9">
    <name type="scientific">Anaeramoeba flamelloides</name>
    <dbReference type="NCBI Taxonomy" id="1746091"/>
    <lineage>
        <taxon>Eukaryota</taxon>
        <taxon>Metamonada</taxon>
        <taxon>Anaeramoebidae</taxon>
        <taxon>Anaeramoeba</taxon>
    </lineage>
</organism>
<dbReference type="Gene3D" id="3.90.810.10">
    <property type="entry name" value="CRIB domain"/>
    <property type="match status" value="1"/>
</dbReference>
<evidence type="ECO:0000256" key="2">
    <source>
        <dbReference type="ARBA" id="ARBA00022490"/>
    </source>
</evidence>
<name>A0ABQ8Y7N6_9EUKA</name>
<dbReference type="Pfam" id="PF00786">
    <property type="entry name" value="PBD"/>
    <property type="match status" value="1"/>
</dbReference>
<feature type="domain" description="WH1" evidence="7">
    <location>
        <begin position="16"/>
        <end position="124"/>
    </location>
</feature>
<evidence type="ECO:0000259" key="7">
    <source>
        <dbReference type="PROSITE" id="PS50229"/>
    </source>
</evidence>
<dbReference type="SUPFAM" id="SSF50729">
    <property type="entry name" value="PH domain-like"/>
    <property type="match status" value="1"/>
</dbReference>
<keyword evidence="3" id="KW-0597">Phosphoprotein</keyword>
<dbReference type="InterPro" id="IPR036936">
    <property type="entry name" value="CRIB_dom_sf"/>
</dbReference>
<dbReference type="PANTHER" id="PTHR47846:SF4">
    <property type="entry name" value="WASP-RELATED PROTEIN"/>
    <property type="match status" value="1"/>
</dbReference>
<dbReference type="InterPro" id="IPR011026">
    <property type="entry name" value="WAS_C"/>
</dbReference>
<comment type="caution">
    <text evidence="8">The sequence shown here is derived from an EMBL/GenBank/DDBJ whole genome shotgun (WGS) entry which is preliminary data.</text>
</comment>
<protein>
    <submittedName>
        <fullName evidence="8">Neural wiskott-aldrich syndrome protein</fullName>
    </submittedName>
</protein>
<comment type="subcellular location">
    <subcellularLocation>
        <location evidence="1">Cytoplasm</location>
        <location evidence="1">Cytoskeleton</location>
    </subcellularLocation>
</comment>
<dbReference type="CDD" id="cd00132">
    <property type="entry name" value="CRIB"/>
    <property type="match status" value="1"/>
</dbReference>
<dbReference type="InterPro" id="IPR000095">
    <property type="entry name" value="CRIB_dom"/>
</dbReference>
<dbReference type="SMART" id="SM00285">
    <property type="entry name" value="PBD"/>
    <property type="match status" value="1"/>
</dbReference>
<dbReference type="SMART" id="SM00461">
    <property type="entry name" value="WH1"/>
    <property type="match status" value="1"/>
</dbReference>
<dbReference type="InterPro" id="IPR000697">
    <property type="entry name" value="WH1/EVH1_dom"/>
</dbReference>
<dbReference type="SUPFAM" id="SSF47912">
    <property type="entry name" value="Wiscott-Aldrich syndrome protein, WASP, C-terminal domain"/>
    <property type="match status" value="1"/>
</dbReference>
<evidence type="ECO:0000256" key="3">
    <source>
        <dbReference type="ARBA" id="ARBA00022553"/>
    </source>
</evidence>
<sequence>MSEIGTLTQEENSTIRKKLNTNIIDSAVVRLYKSKSNKEWEYTGIIGAAVLVTSNGQVRHLKIVELVGYEIMFEQELYVGMEYQELNKYVHAFEGDEFVYGLSFANLHEAKNFQDEIKKIIPKKKKKKKKGFMRSFKSKFSKNSSDDEDVQNEIIISRPTDFKHEGHIGWDPETGFSLKNIPEAWSSLFKSAGIKKSELNNPETAKFIIEFVVENLEKSTDGEKKKNNSSKKTNSKAPPPPKIGGGGPPLLGVPPPNLSVGGVPKQNNVPERTNLMDSIRNFSGGLKNVEEEDPNENQSTALPDISRLGVEQERSLADALAEAMGQRRGAINVFSEDEEPESDSEWSD</sequence>
<dbReference type="PROSITE" id="PS50108">
    <property type="entry name" value="CRIB"/>
    <property type="match status" value="1"/>
</dbReference>
<evidence type="ECO:0000256" key="4">
    <source>
        <dbReference type="ARBA" id="ARBA00023212"/>
    </source>
</evidence>
<dbReference type="EMBL" id="JAOAOG010000218">
    <property type="protein sequence ID" value="KAJ6239759.1"/>
    <property type="molecule type" value="Genomic_DNA"/>
</dbReference>
<reference evidence="8" key="1">
    <citation type="submission" date="2022-08" db="EMBL/GenBank/DDBJ databases">
        <title>Novel sulfate-reducing endosymbionts in the free-living metamonad Anaeramoeba.</title>
        <authorList>
            <person name="Jerlstrom-Hultqvist J."/>
            <person name="Cepicka I."/>
            <person name="Gallot-Lavallee L."/>
            <person name="Salas-Leiva D."/>
            <person name="Curtis B.A."/>
            <person name="Zahonova K."/>
            <person name="Pipaliya S."/>
            <person name="Dacks J."/>
            <person name="Roger A.J."/>
        </authorList>
    </citation>
    <scope>NUCLEOTIDE SEQUENCE</scope>
    <source>
        <strain evidence="8">Schooner1</strain>
    </source>
</reference>